<reference evidence="1 2" key="1">
    <citation type="submission" date="2019-04" db="EMBL/GenBank/DDBJ databases">
        <title>Friends and foes A comparative genomics study of 23 Aspergillus species from section Flavi.</title>
        <authorList>
            <consortium name="DOE Joint Genome Institute"/>
            <person name="Kjaerbolling I."/>
            <person name="Vesth T."/>
            <person name="Frisvad J.C."/>
            <person name="Nybo J.L."/>
            <person name="Theobald S."/>
            <person name="Kildgaard S."/>
            <person name="Isbrandt T."/>
            <person name="Kuo A."/>
            <person name="Sato A."/>
            <person name="Lyhne E.K."/>
            <person name="Kogle M.E."/>
            <person name="Wiebenga A."/>
            <person name="Kun R.S."/>
            <person name="Lubbers R.J."/>
            <person name="Makela M.R."/>
            <person name="Barry K."/>
            <person name="Chovatia M."/>
            <person name="Clum A."/>
            <person name="Daum C."/>
            <person name="Haridas S."/>
            <person name="He G."/>
            <person name="LaButti K."/>
            <person name="Lipzen A."/>
            <person name="Mondo S."/>
            <person name="Riley R."/>
            <person name="Salamov A."/>
            <person name="Simmons B.A."/>
            <person name="Magnuson J.K."/>
            <person name="Henrissat B."/>
            <person name="Mortensen U.H."/>
            <person name="Larsen T.O."/>
            <person name="Devries R.P."/>
            <person name="Grigoriev I.V."/>
            <person name="Machida M."/>
            <person name="Baker S.E."/>
            <person name="Andersen M.R."/>
        </authorList>
    </citation>
    <scope>NUCLEOTIDE SEQUENCE [LARGE SCALE GENOMIC DNA]</scope>
    <source>
        <strain evidence="1 2">CBS 117625</strain>
    </source>
</reference>
<proteinExistence type="predicted"/>
<evidence type="ECO:0000313" key="1">
    <source>
        <dbReference type="EMBL" id="KAE8132149.1"/>
    </source>
</evidence>
<dbReference type="AlphaFoldDB" id="A0A5N6SE72"/>
<dbReference type="Proteomes" id="UP000325672">
    <property type="component" value="Unassembled WGS sequence"/>
</dbReference>
<keyword evidence="2" id="KW-1185">Reference proteome</keyword>
<dbReference type="PROSITE" id="PS51257">
    <property type="entry name" value="PROKAR_LIPOPROTEIN"/>
    <property type="match status" value="1"/>
</dbReference>
<protein>
    <submittedName>
        <fullName evidence="1">Uncharacterized protein</fullName>
    </submittedName>
</protein>
<accession>A0A5N6SE72</accession>
<name>A0A5N6SE72_ASPPS</name>
<organism evidence="1 2">
    <name type="scientific">Aspergillus pseudotamarii</name>
    <dbReference type="NCBI Taxonomy" id="132259"/>
    <lineage>
        <taxon>Eukaryota</taxon>
        <taxon>Fungi</taxon>
        <taxon>Dikarya</taxon>
        <taxon>Ascomycota</taxon>
        <taxon>Pezizomycotina</taxon>
        <taxon>Eurotiomycetes</taxon>
        <taxon>Eurotiomycetidae</taxon>
        <taxon>Eurotiales</taxon>
        <taxon>Aspergillaceae</taxon>
        <taxon>Aspergillus</taxon>
        <taxon>Aspergillus subgen. Circumdati</taxon>
    </lineage>
</organism>
<dbReference type="GeneID" id="43640277"/>
<sequence length="57" mass="6550">MEPSLRYLYVLFGTTACWSNKYSKSCFPGRSTPVKLVSGHSTHCFFLDRHTVLTSYQ</sequence>
<dbReference type="RefSeq" id="XP_031908212.1">
    <property type="nucleotide sequence ID" value="XM_032056067.1"/>
</dbReference>
<evidence type="ECO:0000313" key="2">
    <source>
        <dbReference type="Proteomes" id="UP000325672"/>
    </source>
</evidence>
<dbReference type="EMBL" id="ML743639">
    <property type="protein sequence ID" value="KAE8132149.1"/>
    <property type="molecule type" value="Genomic_DNA"/>
</dbReference>
<gene>
    <name evidence="1" type="ORF">BDV38DRAFT_262091</name>
</gene>